<sequence length="770" mass="84752">MLVVHMRRHTGEKPHKCTFEGCIKAYSRLENLKTHLRSHTGEKPYTCEYPGCSKAFSNASDRAKHQNRTHSNEKPYVCKAPGCTKRYTDPSSLRKHVKTVHGAEFYASKKHKGGNEDGSGGSAGQLDASPRSDDGAKTTSLSSPSVKSESDVHSPQAQDSPIGAQDMDTMRLTTPGTTDTLEDWTAEAEDLELEELPVVLRALVGGGTAPTGIGIPRLRKPVGRPRNPAMQQRKIADLNTRITNLRMDNTQPAQTKTQLTELQQRLQPAITQQPAQIRRDSNSTVSSYYGSMRSADMSRKSSLASQVSNMRLNQSPGSFYDPISAGSSRRSSQLSTATTGGQCLPPPPSSHLLAGQLQRLQTQGPTSNLVLQTQSNNLQQLPATQPTPWASTTSSEARRASEPSRPGLDPQRHVSPPPLRRVQSSTELHPNQAVQLDEVAENEMVENKLVLPDEVLQYLNQVADQQTWPADTISEPLPSPSNTMVPSPTMNNYHKPMSPVIGQILSPRANNQMMSSPASNLEHHNIMSPQGLSYQVMPSPNSIYNDAQYNALSPAVGNMASPNYNQMVGSPMSARCPPNQMMSPPHAATPSMPQQHCQGMLTPHNPCHHQHNMIIQSQTSCYNRPMQQQQQPKCYGSAPHWCGNSNNVPIQTRNHMCNGHQHVYAPTQCHSMQMNNTHCDYYNKQQQHNNYQQAQNALPSPAAGALAPSTYSEAPPMRPDAYQRTLEYVQSCQSWNASSDPNPNTNMVVGDMTSSLSSLLEENRYLQMIQ</sequence>
<evidence type="ECO:0000256" key="1">
    <source>
        <dbReference type="ARBA" id="ARBA00004123"/>
    </source>
</evidence>
<comment type="similarity">
    <text evidence="2">Belongs to the GLI C2H2-type zinc-finger protein family.</text>
</comment>
<keyword evidence="3" id="KW-0217">Developmental protein</keyword>
<dbReference type="OrthoDB" id="3214149at2759"/>
<dbReference type="PROSITE" id="PS50157">
    <property type="entry name" value="ZINC_FINGER_C2H2_2"/>
    <property type="match status" value="3"/>
</dbReference>
<evidence type="ECO:0000256" key="3">
    <source>
        <dbReference type="ARBA" id="ARBA00022716"/>
    </source>
</evidence>
<name>A0A9N9MCX5_9CUCU</name>
<dbReference type="FunFam" id="3.30.160.60:FF:000036">
    <property type="entry name" value="GLI family zinc finger 3"/>
    <property type="match status" value="1"/>
</dbReference>
<feature type="domain" description="C2H2-type" evidence="12">
    <location>
        <begin position="15"/>
        <end position="44"/>
    </location>
</feature>
<feature type="compositionally biased region" description="Polar residues" evidence="11">
    <location>
        <begin position="137"/>
        <end position="159"/>
    </location>
</feature>
<feature type="compositionally biased region" description="Polar residues" evidence="11">
    <location>
        <begin position="378"/>
        <end position="389"/>
    </location>
</feature>
<dbReference type="AlphaFoldDB" id="A0A9N9MCX5"/>
<dbReference type="InterPro" id="IPR043359">
    <property type="entry name" value="GLI-like"/>
</dbReference>
<evidence type="ECO:0000259" key="12">
    <source>
        <dbReference type="PROSITE" id="PS50157"/>
    </source>
</evidence>
<evidence type="ECO:0000256" key="9">
    <source>
        <dbReference type="ARBA" id="ARBA00023242"/>
    </source>
</evidence>
<keyword evidence="8" id="KW-0238">DNA-binding</keyword>
<keyword evidence="4" id="KW-0479">Metal-binding</keyword>
<dbReference type="PANTHER" id="PTHR45718:SF4">
    <property type="entry name" value="TRANSCRIPTIONAL ACTIVATOR CUBITUS INTERRUPTUS"/>
    <property type="match status" value="1"/>
</dbReference>
<evidence type="ECO:0000256" key="11">
    <source>
        <dbReference type="SAM" id="MobiDB-lite"/>
    </source>
</evidence>
<keyword evidence="3" id="KW-0709">Segmentation polarity protein</keyword>
<keyword evidence="7" id="KW-0862">Zinc</keyword>
<dbReference type="GO" id="GO:0000978">
    <property type="term" value="F:RNA polymerase II cis-regulatory region sequence-specific DNA binding"/>
    <property type="evidence" value="ECO:0007669"/>
    <property type="project" value="TreeGrafter"/>
</dbReference>
<keyword evidence="9" id="KW-0539">Nucleus</keyword>
<dbReference type="Pfam" id="PF00096">
    <property type="entry name" value="zf-C2H2"/>
    <property type="match status" value="2"/>
</dbReference>
<dbReference type="GO" id="GO:0007367">
    <property type="term" value="P:segment polarity determination"/>
    <property type="evidence" value="ECO:0007669"/>
    <property type="project" value="UniProtKB-KW"/>
</dbReference>
<dbReference type="SMART" id="SM00355">
    <property type="entry name" value="ZnF_C2H2"/>
    <property type="match status" value="3"/>
</dbReference>
<evidence type="ECO:0000256" key="5">
    <source>
        <dbReference type="ARBA" id="ARBA00022737"/>
    </source>
</evidence>
<evidence type="ECO:0000256" key="7">
    <source>
        <dbReference type="ARBA" id="ARBA00022833"/>
    </source>
</evidence>
<dbReference type="GO" id="GO:0000122">
    <property type="term" value="P:negative regulation of transcription by RNA polymerase II"/>
    <property type="evidence" value="ECO:0007669"/>
    <property type="project" value="UniProtKB-ARBA"/>
</dbReference>
<dbReference type="FunFam" id="3.30.160.60:FF:000048">
    <property type="entry name" value="GLI family zinc finger 3"/>
    <property type="match status" value="1"/>
</dbReference>
<feature type="compositionally biased region" description="Low complexity" evidence="11">
    <location>
        <begin position="324"/>
        <end position="339"/>
    </location>
</feature>
<organism evidence="13 14">
    <name type="scientific">Ceutorhynchus assimilis</name>
    <name type="common">cabbage seed weevil</name>
    <dbReference type="NCBI Taxonomy" id="467358"/>
    <lineage>
        <taxon>Eukaryota</taxon>
        <taxon>Metazoa</taxon>
        <taxon>Ecdysozoa</taxon>
        <taxon>Arthropoda</taxon>
        <taxon>Hexapoda</taxon>
        <taxon>Insecta</taxon>
        <taxon>Pterygota</taxon>
        <taxon>Neoptera</taxon>
        <taxon>Endopterygota</taxon>
        <taxon>Coleoptera</taxon>
        <taxon>Polyphaga</taxon>
        <taxon>Cucujiformia</taxon>
        <taxon>Curculionidae</taxon>
        <taxon>Ceutorhynchinae</taxon>
        <taxon>Ceutorhynchus</taxon>
    </lineage>
</organism>
<evidence type="ECO:0000256" key="8">
    <source>
        <dbReference type="ARBA" id="ARBA00023125"/>
    </source>
</evidence>
<evidence type="ECO:0000313" key="13">
    <source>
        <dbReference type="EMBL" id="CAG9761811.1"/>
    </source>
</evidence>
<dbReference type="SUPFAM" id="SSF57667">
    <property type="entry name" value="beta-beta-alpha zinc fingers"/>
    <property type="match status" value="2"/>
</dbReference>
<feature type="compositionally biased region" description="Polar residues" evidence="11">
    <location>
        <begin position="300"/>
        <end position="317"/>
    </location>
</feature>
<feature type="domain" description="C2H2-type" evidence="12">
    <location>
        <begin position="45"/>
        <end position="75"/>
    </location>
</feature>
<evidence type="ECO:0000313" key="14">
    <source>
        <dbReference type="Proteomes" id="UP001152799"/>
    </source>
</evidence>
<dbReference type="Proteomes" id="UP001152799">
    <property type="component" value="Chromosome 10"/>
</dbReference>
<keyword evidence="5" id="KW-0677">Repeat</keyword>
<dbReference type="PANTHER" id="PTHR45718">
    <property type="entry name" value="TRANSCRIPTIONAL ACTIVATOR CUBITUS INTERRUPTUS"/>
    <property type="match status" value="1"/>
</dbReference>
<feature type="domain" description="C2H2-type" evidence="12">
    <location>
        <begin position="76"/>
        <end position="106"/>
    </location>
</feature>
<dbReference type="FunFam" id="3.30.160.60:FF:000019">
    <property type="entry name" value="GLI family zinc finger 3"/>
    <property type="match status" value="1"/>
</dbReference>
<keyword evidence="14" id="KW-1185">Reference proteome</keyword>
<dbReference type="GO" id="GO:0005634">
    <property type="term" value="C:nucleus"/>
    <property type="evidence" value="ECO:0007669"/>
    <property type="project" value="UniProtKB-SubCell"/>
</dbReference>
<comment type="subcellular location">
    <subcellularLocation>
        <location evidence="1">Nucleus</location>
    </subcellularLocation>
</comment>
<evidence type="ECO:0000256" key="2">
    <source>
        <dbReference type="ARBA" id="ARBA00010831"/>
    </source>
</evidence>
<evidence type="ECO:0000256" key="10">
    <source>
        <dbReference type="PROSITE-ProRule" id="PRU00042"/>
    </source>
</evidence>
<dbReference type="InterPro" id="IPR013087">
    <property type="entry name" value="Znf_C2H2_type"/>
</dbReference>
<dbReference type="InterPro" id="IPR036236">
    <property type="entry name" value="Znf_C2H2_sf"/>
</dbReference>
<dbReference type="EMBL" id="OU892286">
    <property type="protein sequence ID" value="CAG9761811.1"/>
    <property type="molecule type" value="Genomic_DNA"/>
</dbReference>
<feature type="region of interest" description="Disordered" evidence="11">
    <location>
        <begin position="104"/>
        <end position="177"/>
    </location>
</feature>
<keyword evidence="6 10" id="KW-0863">Zinc-finger</keyword>
<dbReference type="GO" id="GO:0000981">
    <property type="term" value="F:DNA-binding transcription factor activity, RNA polymerase II-specific"/>
    <property type="evidence" value="ECO:0007669"/>
    <property type="project" value="TreeGrafter"/>
</dbReference>
<evidence type="ECO:0000256" key="6">
    <source>
        <dbReference type="ARBA" id="ARBA00022771"/>
    </source>
</evidence>
<feature type="region of interest" description="Disordered" evidence="11">
    <location>
        <begin position="268"/>
        <end position="352"/>
    </location>
</feature>
<dbReference type="PROSITE" id="PS00028">
    <property type="entry name" value="ZINC_FINGER_C2H2_1"/>
    <property type="match status" value="3"/>
</dbReference>
<protein>
    <recommendedName>
        <fullName evidence="12">C2H2-type domain-containing protein</fullName>
    </recommendedName>
</protein>
<gene>
    <name evidence="13" type="ORF">CEUTPL_LOCUS2504</name>
</gene>
<proteinExistence type="inferred from homology"/>
<dbReference type="Gene3D" id="3.30.160.60">
    <property type="entry name" value="Classic Zinc Finger"/>
    <property type="match status" value="3"/>
</dbReference>
<evidence type="ECO:0000256" key="4">
    <source>
        <dbReference type="ARBA" id="ARBA00022723"/>
    </source>
</evidence>
<accession>A0A9N9MCX5</accession>
<dbReference type="GO" id="GO:0008270">
    <property type="term" value="F:zinc ion binding"/>
    <property type="evidence" value="ECO:0007669"/>
    <property type="project" value="UniProtKB-KW"/>
</dbReference>
<reference evidence="13" key="1">
    <citation type="submission" date="2022-01" db="EMBL/GenBank/DDBJ databases">
        <authorList>
            <person name="King R."/>
        </authorList>
    </citation>
    <scope>NUCLEOTIDE SEQUENCE</scope>
</reference>
<feature type="region of interest" description="Disordered" evidence="11">
    <location>
        <begin position="378"/>
        <end position="429"/>
    </location>
</feature>